<comment type="subcellular location">
    <subcellularLocation>
        <location evidence="5">Nucleus</location>
    </subcellularLocation>
</comment>
<dbReference type="OMA" id="DSECMAK"/>
<gene>
    <name evidence="7" type="ordered locus">KLTH0F00374g</name>
</gene>
<keyword evidence="8" id="KW-1185">Reference proteome</keyword>
<proteinExistence type="inferred from homology"/>
<accession>C5DJY7</accession>
<dbReference type="InParanoid" id="C5DJY7"/>
<dbReference type="STRING" id="559295.C5DJY7"/>
<dbReference type="GO" id="GO:0008301">
    <property type="term" value="F:DNA binding, bending"/>
    <property type="evidence" value="ECO:0007669"/>
    <property type="project" value="InterPro"/>
</dbReference>
<evidence type="ECO:0000256" key="2">
    <source>
        <dbReference type="ARBA" id="ARBA00023125"/>
    </source>
</evidence>
<dbReference type="OrthoDB" id="5398665at2759"/>
<dbReference type="KEGG" id="lth:KLTH0F00374g"/>
<dbReference type="HOGENOM" id="CLU_1115917_0_0_1"/>
<dbReference type="Proteomes" id="UP000002036">
    <property type="component" value="Chromosome F"/>
</dbReference>
<dbReference type="RefSeq" id="XP_002554225.1">
    <property type="nucleotide sequence ID" value="XM_002554179.1"/>
</dbReference>
<protein>
    <submittedName>
        <fullName evidence="7">KLTH0F00374p</fullName>
    </submittedName>
</protein>
<dbReference type="EMBL" id="CU928170">
    <property type="protein sequence ID" value="CAR23788.1"/>
    <property type="molecule type" value="Genomic_DNA"/>
</dbReference>
<evidence type="ECO:0000313" key="8">
    <source>
        <dbReference type="Proteomes" id="UP000002036"/>
    </source>
</evidence>
<feature type="domain" description="Alpha box" evidence="6">
    <location>
        <begin position="93"/>
        <end position="150"/>
    </location>
</feature>
<comment type="similarity">
    <text evidence="5">Belongs to the MATALPHA1 family.</text>
</comment>
<evidence type="ECO:0000259" key="6">
    <source>
        <dbReference type="PROSITE" id="PS51325"/>
    </source>
</evidence>
<dbReference type="Pfam" id="PF04769">
    <property type="entry name" value="MATalpha_HMGbox"/>
    <property type="match status" value="1"/>
</dbReference>
<dbReference type="GO" id="GO:0005634">
    <property type="term" value="C:nucleus"/>
    <property type="evidence" value="ECO:0007669"/>
    <property type="project" value="UniProtKB-SubCell"/>
</dbReference>
<dbReference type="eggNOG" id="ENOG502S4ZK">
    <property type="taxonomic scope" value="Eukaryota"/>
</dbReference>
<evidence type="ECO:0000256" key="4">
    <source>
        <dbReference type="ARBA" id="ARBA00023242"/>
    </source>
</evidence>
<keyword evidence="2 5" id="KW-0238">DNA-binding</keyword>
<evidence type="ECO:0000313" key="7">
    <source>
        <dbReference type="EMBL" id="CAR23788.1"/>
    </source>
</evidence>
<dbReference type="GeneID" id="8292415"/>
<keyword evidence="1 5" id="KW-0805">Transcription regulation</keyword>
<dbReference type="FunCoup" id="C5DJY7">
    <property type="interactions" value="50"/>
</dbReference>
<dbReference type="InterPro" id="IPR006856">
    <property type="entry name" value="MATalpha_HMGbox"/>
</dbReference>
<name>C5DJY7_LACTC</name>
<evidence type="ECO:0000256" key="1">
    <source>
        <dbReference type="ARBA" id="ARBA00023015"/>
    </source>
</evidence>
<keyword evidence="4 5" id="KW-0539">Nucleus</keyword>
<dbReference type="AlphaFoldDB" id="C5DJY7"/>
<evidence type="ECO:0000256" key="5">
    <source>
        <dbReference type="RuleBase" id="RU003516"/>
    </source>
</evidence>
<dbReference type="GO" id="GO:0045895">
    <property type="term" value="P:positive regulation of mating-type specific transcription, DNA-templated"/>
    <property type="evidence" value="ECO:0007669"/>
    <property type="project" value="InterPro"/>
</dbReference>
<reference evidence="7 8" key="1">
    <citation type="journal article" date="2009" name="Genome Res.">
        <title>Comparative genomics of protoploid Saccharomycetaceae.</title>
        <authorList>
            <consortium name="The Genolevures Consortium"/>
            <person name="Souciet J.-L."/>
            <person name="Dujon B."/>
            <person name="Gaillardin C."/>
            <person name="Johnston M."/>
            <person name="Baret P.V."/>
            <person name="Cliften P."/>
            <person name="Sherman D.J."/>
            <person name="Weissenbach J."/>
            <person name="Westhof E."/>
            <person name="Wincker P."/>
            <person name="Jubin C."/>
            <person name="Poulain J."/>
            <person name="Barbe V."/>
            <person name="Segurens B."/>
            <person name="Artiguenave F."/>
            <person name="Anthouard V."/>
            <person name="Vacherie B."/>
            <person name="Val M.-E."/>
            <person name="Fulton R.S."/>
            <person name="Minx P."/>
            <person name="Wilson R."/>
            <person name="Durrens P."/>
            <person name="Jean G."/>
            <person name="Marck C."/>
            <person name="Martin T."/>
            <person name="Nikolski M."/>
            <person name="Rolland T."/>
            <person name="Seret M.-L."/>
            <person name="Casaregola S."/>
            <person name="Despons L."/>
            <person name="Fairhead C."/>
            <person name="Fischer G."/>
            <person name="Lafontaine I."/>
            <person name="Leh V."/>
            <person name="Lemaire M."/>
            <person name="de Montigny J."/>
            <person name="Neuveglise C."/>
            <person name="Thierry A."/>
            <person name="Blanc-Lenfle I."/>
            <person name="Bleykasten C."/>
            <person name="Diffels J."/>
            <person name="Fritsch E."/>
            <person name="Frangeul L."/>
            <person name="Goeffon A."/>
            <person name="Jauniaux N."/>
            <person name="Kachouri-Lafond R."/>
            <person name="Payen C."/>
            <person name="Potier S."/>
            <person name="Pribylova L."/>
            <person name="Ozanne C."/>
            <person name="Richard G.-F."/>
            <person name="Sacerdot C."/>
            <person name="Straub M.-L."/>
            <person name="Talla E."/>
        </authorList>
    </citation>
    <scope>NUCLEOTIDE SEQUENCE [LARGE SCALE GENOMIC DNA]</scope>
    <source>
        <strain evidence="8">ATCC 56472 / CBS 6340 / NRRL Y-8284</strain>
    </source>
</reference>
<dbReference type="PROSITE" id="PS51325">
    <property type="entry name" value="ALPHA_BOX"/>
    <property type="match status" value="1"/>
</dbReference>
<keyword evidence="3 5" id="KW-0804">Transcription</keyword>
<organism evidence="7 8">
    <name type="scientific">Lachancea thermotolerans (strain ATCC 56472 / CBS 6340 / NRRL Y-8284)</name>
    <name type="common">Yeast</name>
    <name type="synonym">Kluyveromyces thermotolerans</name>
    <dbReference type="NCBI Taxonomy" id="559295"/>
    <lineage>
        <taxon>Eukaryota</taxon>
        <taxon>Fungi</taxon>
        <taxon>Dikarya</taxon>
        <taxon>Ascomycota</taxon>
        <taxon>Saccharomycotina</taxon>
        <taxon>Saccharomycetes</taxon>
        <taxon>Saccharomycetales</taxon>
        <taxon>Saccharomycetaceae</taxon>
        <taxon>Lachancea</taxon>
    </lineage>
</organism>
<sequence>MNSTKPSFKVLIKKKGKTLNRRLKNSSKSYRENGANLYMSYSKPQAIPKPPNTLINLVRSKKTSQSSRKCLKNDYILKELDVKKLSIYSNNTVLKKKINPFIGFRSYYAKFAKGRVRQQELSKILSEYWTKNSKIHSVWEFFTQHYNREVTSMCFTLWLEENYQQSYEESELDSECMAKRSQPYIEDLYSGTGEFLTKLTSRELLDISGNHSGFQGSLNSLPFFEEHNRTTDWMLSSILQCDQVPYYPN</sequence>
<evidence type="ECO:0000256" key="3">
    <source>
        <dbReference type="ARBA" id="ARBA00023163"/>
    </source>
</evidence>